<dbReference type="AlphaFoldDB" id="A0A2G9UYK2"/>
<name>A0A2G9UYK2_TELCI</name>
<evidence type="ECO:0000313" key="2">
    <source>
        <dbReference type="Proteomes" id="UP000230423"/>
    </source>
</evidence>
<protein>
    <submittedName>
        <fullName evidence="1">Uncharacterized protein</fullName>
    </submittedName>
</protein>
<keyword evidence="2" id="KW-1185">Reference proteome</keyword>
<sequence>MAEEANTVYGHVDVKCGGTVEEEISKSMCDEFFRTRKDLGRLAMFGKQRTVLRQSQMTPGSAGTVKAAVQLVVRQPCGHVTPNDGNLP</sequence>
<dbReference type="EMBL" id="KZ345253">
    <property type="protein sequence ID" value="PIO74580.1"/>
    <property type="molecule type" value="Genomic_DNA"/>
</dbReference>
<dbReference type="Proteomes" id="UP000230423">
    <property type="component" value="Unassembled WGS sequence"/>
</dbReference>
<proteinExistence type="predicted"/>
<gene>
    <name evidence="1" type="ORF">TELCIR_03422</name>
</gene>
<accession>A0A2G9UYK2</accession>
<reference evidence="1 2" key="1">
    <citation type="submission" date="2015-09" db="EMBL/GenBank/DDBJ databases">
        <title>Draft genome of the parasitic nematode Teladorsagia circumcincta isolate WARC Sus (inbred).</title>
        <authorList>
            <person name="Mitreva M."/>
        </authorList>
    </citation>
    <scope>NUCLEOTIDE SEQUENCE [LARGE SCALE GENOMIC DNA]</scope>
    <source>
        <strain evidence="1 2">S</strain>
    </source>
</reference>
<evidence type="ECO:0000313" key="1">
    <source>
        <dbReference type="EMBL" id="PIO74580.1"/>
    </source>
</evidence>
<organism evidence="1 2">
    <name type="scientific">Teladorsagia circumcincta</name>
    <name type="common">Brown stomach worm</name>
    <name type="synonym">Ostertagia circumcincta</name>
    <dbReference type="NCBI Taxonomy" id="45464"/>
    <lineage>
        <taxon>Eukaryota</taxon>
        <taxon>Metazoa</taxon>
        <taxon>Ecdysozoa</taxon>
        <taxon>Nematoda</taxon>
        <taxon>Chromadorea</taxon>
        <taxon>Rhabditida</taxon>
        <taxon>Rhabditina</taxon>
        <taxon>Rhabditomorpha</taxon>
        <taxon>Strongyloidea</taxon>
        <taxon>Trichostrongylidae</taxon>
        <taxon>Teladorsagia</taxon>
    </lineage>
</organism>